<accession>A0AAV2P2M3</accession>
<evidence type="ECO:0000313" key="1">
    <source>
        <dbReference type="EMBL" id="CAL1686762.1"/>
    </source>
</evidence>
<proteinExistence type="predicted"/>
<organism evidence="1 2">
    <name type="scientific">Lasius platythorax</name>
    <dbReference type="NCBI Taxonomy" id="488582"/>
    <lineage>
        <taxon>Eukaryota</taxon>
        <taxon>Metazoa</taxon>
        <taxon>Ecdysozoa</taxon>
        <taxon>Arthropoda</taxon>
        <taxon>Hexapoda</taxon>
        <taxon>Insecta</taxon>
        <taxon>Pterygota</taxon>
        <taxon>Neoptera</taxon>
        <taxon>Endopterygota</taxon>
        <taxon>Hymenoptera</taxon>
        <taxon>Apocrita</taxon>
        <taxon>Aculeata</taxon>
        <taxon>Formicoidea</taxon>
        <taxon>Formicidae</taxon>
        <taxon>Formicinae</taxon>
        <taxon>Lasius</taxon>
        <taxon>Lasius</taxon>
    </lineage>
</organism>
<protein>
    <submittedName>
        <fullName evidence="1">Uncharacterized protein</fullName>
    </submittedName>
</protein>
<evidence type="ECO:0000313" key="2">
    <source>
        <dbReference type="Proteomes" id="UP001497644"/>
    </source>
</evidence>
<dbReference type="AlphaFoldDB" id="A0AAV2P2M3"/>
<keyword evidence="2" id="KW-1185">Reference proteome</keyword>
<reference evidence="1" key="1">
    <citation type="submission" date="2024-04" db="EMBL/GenBank/DDBJ databases">
        <authorList>
            <consortium name="Molecular Ecology Group"/>
        </authorList>
    </citation>
    <scope>NUCLEOTIDE SEQUENCE</scope>
</reference>
<gene>
    <name evidence="1" type="ORF">LPLAT_LOCUS12093</name>
</gene>
<name>A0AAV2P2M3_9HYME</name>
<dbReference type="EMBL" id="OZ034830">
    <property type="protein sequence ID" value="CAL1686762.1"/>
    <property type="molecule type" value="Genomic_DNA"/>
</dbReference>
<sequence>MNVNWSGTGRPAVPAFPSGIAITSSTSVLHSRRRTPMIVALSQGHVHDSFLTVPKWQLFPKSISTKIRICKVN</sequence>
<dbReference type="Proteomes" id="UP001497644">
    <property type="component" value="Chromosome 7"/>
</dbReference>